<dbReference type="SUPFAM" id="SSF81383">
    <property type="entry name" value="F-box domain"/>
    <property type="match status" value="1"/>
</dbReference>
<dbReference type="InterPro" id="IPR036047">
    <property type="entry name" value="F-box-like_dom_sf"/>
</dbReference>
<evidence type="ECO:0000313" key="4">
    <source>
        <dbReference type="Proteomes" id="UP000250572"/>
    </source>
</evidence>
<reference evidence="3 4" key="1">
    <citation type="journal article" date="2018" name="G3 (Bethesda)">
        <title>A High-Quality Reference Genome for the Invasive Mosquitofish Gambusia affinis Using a Chicago Library.</title>
        <authorList>
            <person name="Hoffberg S.L."/>
            <person name="Troendle N.J."/>
            <person name="Glenn T.C."/>
            <person name="Mahmud O."/>
            <person name="Louha S."/>
            <person name="Chalopin D."/>
            <person name="Bennetzen J.L."/>
            <person name="Mauricio R."/>
        </authorList>
    </citation>
    <scope>NUCLEOTIDE SEQUENCE [LARGE SCALE GENOMIC DNA]</scope>
    <source>
        <strain evidence="3">NE01/NJP1002.9</strain>
        <tissue evidence="3">Muscle</tissue>
    </source>
</reference>
<dbReference type="PANTHER" id="PTHR46731">
    <property type="entry name" value="F-BOX ONLY PROTEIN 15"/>
    <property type="match status" value="1"/>
</dbReference>
<evidence type="ECO:0000259" key="2">
    <source>
        <dbReference type="PROSITE" id="PS50181"/>
    </source>
</evidence>
<dbReference type="GO" id="GO:0019005">
    <property type="term" value="C:SCF ubiquitin ligase complex"/>
    <property type="evidence" value="ECO:0007669"/>
    <property type="project" value="TreeGrafter"/>
</dbReference>
<dbReference type="Proteomes" id="UP000250572">
    <property type="component" value="Unassembled WGS sequence"/>
</dbReference>
<accession>A0A315VF17</accession>
<keyword evidence="4" id="KW-1185">Reference proteome</keyword>
<feature type="region of interest" description="Disordered" evidence="1">
    <location>
        <begin position="1"/>
        <end position="90"/>
    </location>
</feature>
<feature type="domain" description="F-box" evidence="2">
    <location>
        <begin position="93"/>
        <end position="124"/>
    </location>
</feature>
<dbReference type="PANTHER" id="PTHR46731:SF1">
    <property type="entry name" value="F-BOX ONLY PROTEIN 15"/>
    <property type="match status" value="1"/>
</dbReference>
<sequence>MAAGRGEFFRSFLEGLQRQPAQRVPETGQPNRGRGRPRPGGRFPGQGRGFSGQRRKERQRKVATRSSGSETEASSRTGPPKEGSRRKSSPCKLNLLESLPSEVLVKILSYLDPSSLFCLSHLNKWRKPLKSINPYTGLPQQTEWALRSLNVSWELTLCKRLGQEHTLEQSQAHFFESSVIVHWSDGIHMKFHRITTIQLHGVRKEPRSSIQTRKPNWRSLILKLDTGGPFLVIGKDKLIKVLLLQPGVIVGVWRGKNQVAFIMISLHFHKLVEKSLLGSPA</sequence>
<evidence type="ECO:0000256" key="1">
    <source>
        <dbReference type="SAM" id="MobiDB-lite"/>
    </source>
</evidence>
<proteinExistence type="predicted"/>
<comment type="caution">
    <text evidence="3">The sequence shown here is derived from an EMBL/GenBank/DDBJ whole genome shotgun (WGS) entry which is preliminary data.</text>
</comment>
<feature type="compositionally biased region" description="Basic residues" evidence="1">
    <location>
        <begin position="53"/>
        <end position="63"/>
    </location>
</feature>
<evidence type="ECO:0000313" key="3">
    <source>
        <dbReference type="EMBL" id="PWA21812.1"/>
    </source>
</evidence>
<feature type="non-terminal residue" evidence="3">
    <location>
        <position position="281"/>
    </location>
</feature>
<protein>
    <recommendedName>
        <fullName evidence="2">F-box domain-containing protein</fullName>
    </recommendedName>
</protein>
<dbReference type="InterPro" id="IPR001810">
    <property type="entry name" value="F-box_dom"/>
</dbReference>
<dbReference type="Pfam" id="PF12937">
    <property type="entry name" value="F-box-like"/>
    <property type="match status" value="1"/>
</dbReference>
<organism evidence="3 4">
    <name type="scientific">Gambusia affinis</name>
    <name type="common">Western mosquitofish</name>
    <name type="synonym">Heterandria affinis</name>
    <dbReference type="NCBI Taxonomy" id="33528"/>
    <lineage>
        <taxon>Eukaryota</taxon>
        <taxon>Metazoa</taxon>
        <taxon>Chordata</taxon>
        <taxon>Craniata</taxon>
        <taxon>Vertebrata</taxon>
        <taxon>Euteleostomi</taxon>
        <taxon>Actinopterygii</taxon>
        <taxon>Neopterygii</taxon>
        <taxon>Teleostei</taxon>
        <taxon>Neoteleostei</taxon>
        <taxon>Acanthomorphata</taxon>
        <taxon>Ovalentaria</taxon>
        <taxon>Atherinomorphae</taxon>
        <taxon>Cyprinodontiformes</taxon>
        <taxon>Poeciliidae</taxon>
        <taxon>Poeciliinae</taxon>
        <taxon>Gambusia</taxon>
    </lineage>
</organism>
<dbReference type="Gene3D" id="1.20.1280.50">
    <property type="match status" value="1"/>
</dbReference>
<gene>
    <name evidence="3" type="ORF">CCH79_00017791</name>
</gene>
<dbReference type="EMBL" id="NHOQ01001892">
    <property type="protein sequence ID" value="PWA21812.1"/>
    <property type="molecule type" value="Genomic_DNA"/>
</dbReference>
<dbReference type="PROSITE" id="PS50181">
    <property type="entry name" value="FBOX"/>
    <property type="match status" value="1"/>
</dbReference>
<dbReference type="AlphaFoldDB" id="A0A315VF17"/>
<name>A0A315VF17_GAMAF</name>
<feature type="compositionally biased region" description="Polar residues" evidence="1">
    <location>
        <begin position="64"/>
        <end position="77"/>
    </location>
</feature>